<evidence type="ECO:0000313" key="3">
    <source>
        <dbReference type="EMBL" id="KAK8499797.1"/>
    </source>
</evidence>
<feature type="compositionally biased region" description="Polar residues" evidence="1">
    <location>
        <begin position="128"/>
        <end position="149"/>
    </location>
</feature>
<evidence type="ECO:0000313" key="2">
    <source>
        <dbReference type="EMBL" id="KAK8486855.1"/>
    </source>
</evidence>
<reference evidence="3 4" key="1">
    <citation type="journal article" date="2024" name="G3 (Bethesda)">
        <title>Genome assembly of Hibiscus sabdariffa L. provides insights into metabolisms of medicinal natural products.</title>
        <authorList>
            <person name="Kim T."/>
        </authorList>
    </citation>
    <scope>NUCLEOTIDE SEQUENCE [LARGE SCALE GENOMIC DNA]</scope>
    <source>
        <strain evidence="3">TK-2024</strain>
        <tissue evidence="3">Old leaves</tissue>
    </source>
</reference>
<gene>
    <name evidence="3" type="ORF">V6N12_019788</name>
    <name evidence="2" type="ORF">V6N12_067109</name>
</gene>
<comment type="caution">
    <text evidence="3">The sequence shown here is derived from an EMBL/GenBank/DDBJ whole genome shotgun (WGS) entry which is preliminary data.</text>
</comment>
<dbReference type="EMBL" id="JBBPBM010000228">
    <property type="protein sequence ID" value="KAK8499797.1"/>
    <property type="molecule type" value="Genomic_DNA"/>
</dbReference>
<accession>A0ABR2AZK1</accession>
<feature type="region of interest" description="Disordered" evidence="1">
    <location>
        <begin position="103"/>
        <end position="149"/>
    </location>
</feature>
<name>A0ABR2AZK1_9ROSI</name>
<dbReference type="EMBL" id="JBBPBM010001140">
    <property type="protein sequence ID" value="KAK8486855.1"/>
    <property type="molecule type" value="Genomic_DNA"/>
</dbReference>
<proteinExistence type="predicted"/>
<sequence>MELPMHSAYPAPARVSFENSFAASEGPSHIVSEQSEFVFSHPSYTQNDAAANGLGGETNVNGDNVLLSTSRSDEDVNVNTEDIAMSHTAVDATYEIAQPAVIPTENIEPRLSDDDELPTEESCEVPSSVGQEMQEGEQQSDQVDCDEQSNLQALRESVVETDTLLEETGVQC</sequence>
<evidence type="ECO:0000313" key="4">
    <source>
        <dbReference type="Proteomes" id="UP001472677"/>
    </source>
</evidence>
<evidence type="ECO:0000256" key="1">
    <source>
        <dbReference type="SAM" id="MobiDB-lite"/>
    </source>
</evidence>
<organism evidence="3 4">
    <name type="scientific">Hibiscus sabdariffa</name>
    <name type="common">roselle</name>
    <dbReference type="NCBI Taxonomy" id="183260"/>
    <lineage>
        <taxon>Eukaryota</taxon>
        <taxon>Viridiplantae</taxon>
        <taxon>Streptophyta</taxon>
        <taxon>Embryophyta</taxon>
        <taxon>Tracheophyta</taxon>
        <taxon>Spermatophyta</taxon>
        <taxon>Magnoliopsida</taxon>
        <taxon>eudicotyledons</taxon>
        <taxon>Gunneridae</taxon>
        <taxon>Pentapetalae</taxon>
        <taxon>rosids</taxon>
        <taxon>malvids</taxon>
        <taxon>Malvales</taxon>
        <taxon>Malvaceae</taxon>
        <taxon>Malvoideae</taxon>
        <taxon>Hibiscus</taxon>
    </lineage>
</organism>
<keyword evidence="4" id="KW-1185">Reference proteome</keyword>
<dbReference type="Proteomes" id="UP001472677">
    <property type="component" value="Unassembled WGS sequence"/>
</dbReference>
<feature type="compositionally biased region" description="Acidic residues" evidence="1">
    <location>
        <begin position="113"/>
        <end position="123"/>
    </location>
</feature>
<protein>
    <submittedName>
        <fullName evidence="3">Uncharacterized protein</fullName>
    </submittedName>
</protein>